<comment type="caution">
    <text evidence="17">Lacks conserved residue(s) required for the propagation of feature annotation.</text>
</comment>
<dbReference type="InterPro" id="IPR030960">
    <property type="entry name" value="DHQS/DOIS_N"/>
</dbReference>
<keyword evidence="9 17" id="KW-0028">Amino-acid biosynthesis</keyword>
<comment type="subcellular location">
    <subcellularLocation>
        <location evidence="3 17">Cytoplasm</location>
    </subcellularLocation>
</comment>
<dbReference type="Gene3D" id="3.40.50.1970">
    <property type="match status" value="1"/>
</dbReference>
<evidence type="ECO:0000256" key="6">
    <source>
        <dbReference type="ARBA" id="ARBA00013031"/>
    </source>
</evidence>
<feature type="domain" description="3-dehydroquinate synthase C-terminal" evidence="20">
    <location>
        <begin position="205"/>
        <end position="342"/>
    </location>
</feature>
<dbReference type="PIRSF" id="PIRSF001455">
    <property type="entry name" value="DHQ_synth"/>
    <property type="match status" value="1"/>
</dbReference>
<keyword evidence="8 17" id="KW-0963">Cytoplasm</keyword>
<feature type="binding site" evidence="17">
    <location>
        <position position="175"/>
    </location>
    <ligand>
        <name>NAD(+)</name>
        <dbReference type="ChEBI" id="CHEBI:57540"/>
    </ligand>
</feature>
<dbReference type="GO" id="GO:0009073">
    <property type="term" value="P:aromatic amino acid family biosynthetic process"/>
    <property type="evidence" value="ECO:0007669"/>
    <property type="project" value="UniProtKB-KW"/>
</dbReference>
<dbReference type="STRING" id="656024.FsymDg_3325"/>
<keyword evidence="15 17" id="KW-0456">Lyase</keyword>
<reference evidence="21 22" key="1">
    <citation type="submission" date="2011-05" db="EMBL/GenBank/DDBJ databases">
        <title>Complete sequence of chromosome of Frankia symbiont of Datisca glomerata.</title>
        <authorList>
            <consortium name="US DOE Joint Genome Institute"/>
            <person name="Lucas S."/>
            <person name="Han J."/>
            <person name="Lapidus A."/>
            <person name="Cheng J.-F."/>
            <person name="Goodwin L."/>
            <person name="Pitluck S."/>
            <person name="Peters L."/>
            <person name="Mikhailova N."/>
            <person name="Chertkov O."/>
            <person name="Teshima H."/>
            <person name="Han C."/>
            <person name="Tapia R."/>
            <person name="Land M."/>
            <person name="Hauser L."/>
            <person name="Kyrpides N."/>
            <person name="Ivanova N."/>
            <person name="Pagani I."/>
            <person name="Berry A."/>
            <person name="Pawlowski K."/>
            <person name="Persson T."/>
            <person name="Vanden Heuvel B."/>
            <person name="Benson D."/>
            <person name="Woyke T."/>
        </authorList>
    </citation>
    <scope>NUCLEOTIDE SEQUENCE [LARGE SCALE GENOMIC DNA]</scope>
    <source>
        <strain evidence="22">4085684</strain>
    </source>
</reference>
<comment type="catalytic activity">
    <reaction evidence="1 17">
        <text>7-phospho-2-dehydro-3-deoxy-D-arabino-heptonate = 3-dehydroquinate + phosphate</text>
        <dbReference type="Rhea" id="RHEA:21968"/>
        <dbReference type="ChEBI" id="CHEBI:32364"/>
        <dbReference type="ChEBI" id="CHEBI:43474"/>
        <dbReference type="ChEBI" id="CHEBI:58394"/>
        <dbReference type="EC" id="4.2.3.4"/>
    </reaction>
</comment>
<dbReference type="EMBL" id="CP002801">
    <property type="protein sequence ID" value="AEH10629.1"/>
    <property type="molecule type" value="Genomic_DNA"/>
</dbReference>
<dbReference type="CDD" id="cd08195">
    <property type="entry name" value="DHQS"/>
    <property type="match status" value="1"/>
</dbReference>
<name>F8AZY4_9ACTN</name>
<evidence type="ECO:0000256" key="1">
    <source>
        <dbReference type="ARBA" id="ARBA00001393"/>
    </source>
</evidence>
<organism evidence="21 22">
    <name type="scientific">Candidatus Protofrankia datiscae</name>
    <dbReference type="NCBI Taxonomy" id="2716812"/>
    <lineage>
        <taxon>Bacteria</taxon>
        <taxon>Bacillati</taxon>
        <taxon>Actinomycetota</taxon>
        <taxon>Actinomycetes</taxon>
        <taxon>Frankiales</taxon>
        <taxon>Frankiaceae</taxon>
        <taxon>Protofrankia</taxon>
    </lineage>
</organism>
<dbReference type="EC" id="4.2.3.4" evidence="6 17"/>
<keyword evidence="14 17" id="KW-0057">Aromatic amino acid biosynthesis</keyword>
<dbReference type="FunFam" id="3.40.50.1970:FF:000012">
    <property type="entry name" value="3-dehydroquinate synthase"/>
    <property type="match status" value="1"/>
</dbReference>
<keyword evidence="11 17" id="KW-0547">Nucleotide-binding</keyword>
<evidence type="ECO:0000256" key="8">
    <source>
        <dbReference type="ARBA" id="ARBA00022490"/>
    </source>
</evidence>
<evidence type="ECO:0000256" key="2">
    <source>
        <dbReference type="ARBA" id="ARBA00001911"/>
    </source>
</evidence>
<evidence type="ECO:0000313" key="22">
    <source>
        <dbReference type="Proteomes" id="UP000001549"/>
    </source>
</evidence>
<keyword evidence="22" id="KW-1185">Reference proteome</keyword>
<evidence type="ECO:0000256" key="12">
    <source>
        <dbReference type="ARBA" id="ARBA00022833"/>
    </source>
</evidence>
<evidence type="ECO:0000256" key="18">
    <source>
        <dbReference type="SAM" id="MobiDB-lite"/>
    </source>
</evidence>
<sequence length="389" mass="41028">MTASSTAPVPAAPLASPGEPAAGDGVTRIEVAPTGERPYQVVVGAGLLGELAEQVAGRTRAAVIHPRALRATAEAVVTDLRETAKVEAHAVEVPDGEEAKQARVAGFCWDVLGQVGLTRDDVVIGLGGGATTDLAGFVAATWLRGVDLVQVPTTVLGMVDAAIGGKTGIDIDAGKNLVGAFHHPLAVFADLATLASLPVNERISGLAEVVKAGFIADPAILDLLEDDPSGLRHQRELIERSIRVKAAVVSADPREAGRREILNYGHTLGHAIEKVEGFSWRHGAAVSVGMVFAASLSRLALGLDEPTADRHRALLERIGLPTVYRADHWPALLDAMRLDKKSRGRRLRFVVLEGLGRPRILEDPDRALVVAAFSEVARELSDLPGGDER</sequence>
<dbReference type="HOGENOM" id="CLU_001201_0_3_11"/>
<evidence type="ECO:0000256" key="15">
    <source>
        <dbReference type="ARBA" id="ARBA00023239"/>
    </source>
</evidence>
<gene>
    <name evidence="17" type="primary">aroB</name>
    <name evidence="21" type="ordered locus">FsymDg_3325</name>
</gene>
<comment type="pathway">
    <text evidence="4 17">Metabolic intermediate biosynthesis; chorismate biosynthesis; chorismate from D-erythrose 4-phosphate and phosphoenolpyruvate: step 2/7.</text>
</comment>
<dbReference type="GO" id="GO:0003856">
    <property type="term" value="F:3-dehydroquinate synthase activity"/>
    <property type="evidence" value="ECO:0007669"/>
    <property type="project" value="UniProtKB-UniRule"/>
</dbReference>
<feature type="binding site" evidence="17">
    <location>
        <position position="166"/>
    </location>
    <ligand>
        <name>NAD(+)</name>
        <dbReference type="ChEBI" id="CHEBI:57540"/>
    </ligand>
</feature>
<dbReference type="InterPro" id="IPR056179">
    <property type="entry name" value="DHQS_C"/>
</dbReference>
<dbReference type="SUPFAM" id="SSF56796">
    <property type="entry name" value="Dehydroquinate synthase-like"/>
    <property type="match status" value="1"/>
</dbReference>
<comment type="cofactor">
    <cofactor evidence="2 17">
        <name>NAD(+)</name>
        <dbReference type="ChEBI" id="CHEBI:57540"/>
    </cofactor>
</comment>
<dbReference type="GO" id="GO:0009423">
    <property type="term" value="P:chorismate biosynthetic process"/>
    <property type="evidence" value="ECO:0007669"/>
    <property type="project" value="UniProtKB-UniRule"/>
</dbReference>
<dbReference type="InterPro" id="IPR016037">
    <property type="entry name" value="DHQ_synth_AroB"/>
</dbReference>
<feature type="binding site" evidence="17">
    <location>
        <begin position="153"/>
        <end position="154"/>
    </location>
    <ligand>
        <name>NAD(+)</name>
        <dbReference type="ChEBI" id="CHEBI:57540"/>
    </ligand>
</feature>
<protein>
    <recommendedName>
        <fullName evidence="7 17">3-dehydroquinate synthase</fullName>
        <shortName evidence="17">DHQS</shortName>
        <ecNumber evidence="6 17">4.2.3.4</ecNumber>
    </recommendedName>
</protein>
<keyword evidence="10 17" id="KW-0479">Metal-binding</keyword>
<evidence type="ECO:0000256" key="17">
    <source>
        <dbReference type="HAMAP-Rule" id="MF_00110"/>
    </source>
</evidence>
<evidence type="ECO:0000259" key="20">
    <source>
        <dbReference type="Pfam" id="PF24621"/>
    </source>
</evidence>
<dbReference type="Proteomes" id="UP000001549">
    <property type="component" value="Chromosome"/>
</dbReference>
<evidence type="ECO:0000256" key="4">
    <source>
        <dbReference type="ARBA" id="ARBA00004661"/>
    </source>
</evidence>
<dbReference type="Gene3D" id="1.20.1090.10">
    <property type="entry name" value="Dehydroquinate synthase-like - alpha domain"/>
    <property type="match status" value="1"/>
</dbReference>
<evidence type="ECO:0000313" key="21">
    <source>
        <dbReference type="EMBL" id="AEH10629.1"/>
    </source>
</evidence>
<evidence type="ECO:0000256" key="14">
    <source>
        <dbReference type="ARBA" id="ARBA00023141"/>
    </source>
</evidence>
<evidence type="ECO:0000256" key="10">
    <source>
        <dbReference type="ARBA" id="ARBA00022723"/>
    </source>
</evidence>
<evidence type="ECO:0000259" key="19">
    <source>
        <dbReference type="Pfam" id="PF01761"/>
    </source>
</evidence>
<comment type="similarity">
    <text evidence="5 17">Belongs to the sugar phosphate cyclases superfamily. Dehydroquinate synthase family.</text>
</comment>
<comment type="function">
    <text evidence="17">Catalyzes the conversion of 3-deoxy-D-arabino-heptulosonate 7-phosphate (DAHP) to dehydroquinate (DHQ).</text>
</comment>
<evidence type="ECO:0000256" key="11">
    <source>
        <dbReference type="ARBA" id="ARBA00022741"/>
    </source>
</evidence>
<comment type="cofactor">
    <cofactor evidence="17">
        <name>Co(2+)</name>
        <dbReference type="ChEBI" id="CHEBI:48828"/>
    </cofactor>
    <cofactor evidence="17">
        <name>Zn(2+)</name>
        <dbReference type="ChEBI" id="CHEBI:29105"/>
    </cofactor>
    <text evidence="17">Binds 1 divalent metal cation per subunit. Can use either Co(2+) or Zn(2+).</text>
</comment>
<dbReference type="Pfam" id="PF01761">
    <property type="entry name" value="DHQ_synthase"/>
    <property type="match status" value="1"/>
</dbReference>
<dbReference type="HAMAP" id="MF_00110">
    <property type="entry name" value="DHQ_synthase"/>
    <property type="match status" value="1"/>
</dbReference>
<evidence type="ECO:0000256" key="16">
    <source>
        <dbReference type="ARBA" id="ARBA00023285"/>
    </source>
</evidence>
<dbReference type="PANTHER" id="PTHR43622:SF7">
    <property type="entry name" value="3-DEHYDROQUINATE SYNTHASE, CHLOROPLASTIC"/>
    <property type="match status" value="1"/>
</dbReference>
<evidence type="ECO:0000256" key="9">
    <source>
        <dbReference type="ARBA" id="ARBA00022605"/>
    </source>
</evidence>
<dbReference type="Pfam" id="PF24621">
    <property type="entry name" value="DHQS_C"/>
    <property type="match status" value="1"/>
</dbReference>
<feature type="binding site" evidence="17">
    <location>
        <position position="266"/>
    </location>
    <ligand>
        <name>Zn(2+)</name>
        <dbReference type="ChEBI" id="CHEBI:29105"/>
    </ligand>
</feature>
<dbReference type="eggNOG" id="COG0337">
    <property type="taxonomic scope" value="Bacteria"/>
</dbReference>
<feature type="binding site" evidence="17">
    <location>
        <begin position="95"/>
        <end position="100"/>
    </location>
    <ligand>
        <name>NAD(+)</name>
        <dbReference type="ChEBI" id="CHEBI:57540"/>
    </ligand>
</feature>
<feature type="binding site" evidence="17">
    <location>
        <position position="282"/>
    </location>
    <ligand>
        <name>Zn(2+)</name>
        <dbReference type="ChEBI" id="CHEBI:29105"/>
    </ligand>
</feature>
<dbReference type="NCBIfam" id="TIGR01357">
    <property type="entry name" value="aroB"/>
    <property type="match status" value="1"/>
</dbReference>
<feature type="compositionally biased region" description="Low complexity" evidence="18">
    <location>
        <begin position="1"/>
        <end position="17"/>
    </location>
</feature>
<dbReference type="InterPro" id="IPR030963">
    <property type="entry name" value="DHQ_synth_fam"/>
</dbReference>
<dbReference type="GO" id="GO:0046872">
    <property type="term" value="F:metal ion binding"/>
    <property type="evidence" value="ECO:0007669"/>
    <property type="project" value="UniProtKB-KW"/>
</dbReference>
<dbReference type="AlphaFoldDB" id="F8AZY4"/>
<proteinExistence type="inferred from homology"/>
<keyword evidence="16 17" id="KW-0170">Cobalt</keyword>
<feature type="binding site" evidence="17">
    <location>
        <begin position="129"/>
        <end position="133"/>
    </location>
    <ligand>
        <name>NAD(+)</name>
        <dbReference type="ChEBI" id="CHEBI:57540"/>
    </ligand>
</feature>
<dbReference type="GO" id="GO:0000166">
    <property type="term" value="F:nucleotide binding"/>
    <property type="evidence" value="ECO:0007669"/>
    <property type="project" value="UniProtKB-KW"/>
</dbReference>
<dbReference type="GO" id="GO:0008652">
    <property type="term" value="P:amino acid biosynthetic process"/>
    <property type="evidence" value="ECO:0007669"/>
    <property type="project" value="UniProtKB-KW"/>
</dbReference>
<dbReference type="InterPro" id="IPR050071">
    <property type="entry name" value="Dehydroquinate_synthase"/>
</dbReference>
<dbReference type="PANTHER" id="PTHR43622">
    <property type="entry name" value="3-DEHYDROQUINATE SYNTHASE"/>
    <property type="match status" value="1"/>
</dbReference>
<dbReference type="UniPathway" id="UPA00053">
    <property type="reaction ID" value="UER00085"/>
</dbReference>
<feature type="domain" description="3-dehydroquinate synthase N-terminal" evidence="19">
    <location>
        <begin position="91"/>
        <end position="201"/>
    </location>
</feature>
<evidence type="ECO:0000256" key="3">
    <source>
        <dbReference type="ARBA" id="ARBA00004496"/>
    </source>
</evidence>
<feature type="region of interest" description="Disordered" evidence="18">
    <location>
        <begin position="1"/>
        <end position="25"/>
    </location>
</feature>
<feature type="binding site" evidence="17">
    <location>
        <position position="208"/>
    </location>
    <ligand>
        <name>Zn(2+)</name>
        <dbReference type="ChEBI" id="CHEBI:29105"/>
    </ligand>
</feature>
<keyword evidence="12 17" id="KW-0862">Zinc</keyword>
<keyword evidence="13 17" id="KW-0520">NAD</keyword>
<evidence type="ECO:0000256" key="13">
    <source>
        <dbReference type="ARBA" id="ARBA00023027"/>
    </source>
</evidence>
<evidence type="ECO:0000256" key="7">
    <source>
        <dbReference type="ARBA" id="ARBA00017684"/>
    </source>
</evidence>
<evidence type="ECO:0000256" key="5">
    <source>
        <dbReference type="ARBA" id="ARBA00005412"/>
    </source>
</evidence>
<dbReference type="KEGG" id="fsy:FsymDg_3325"/>
<accession>F8AZY4</accession>
<dbReference type="GO" id="GO:0005737">
    <property type="term" value="C:cytoplasm"/>
    <property type="evidence" value="ECO:0007669"/>
    <property type="project" value="UniProtKB-SubCell"/>
</dbReference>